<dbReference type="EMBL" id="PYSW02000036">
    <property type="protein sequence ID" value="KAG2377880.1"/>
    <property type="molecule type" value="Genomic_DNA"/>
</dbReference>
<feature type="domain" description="USP" evidence="4">
    <location>
        <begin position="314"/>
        <end position="609"/>
    </location>
</feature>
<feature type="region of interest" description="Disordered" evidence="3">
    <location>
        <begin position="157"/>
        <end position="236"/>
    </location>
</feature>
<dbReference type="GO" id="GO:0004843">
    <property type="term" value="F:cysteine-type deubiquitinase activity"/>
    <property type="evidence" value="ECO:0007669"/>
    <property type="project" value="InterPro"/>
</dbReference>
<evidence type="ECO:0000259" key="4">
    <source>
        <dbReference type="PROSITE" id="PS50235"/>
    </source>
</evidence>
<feature type="region of interest" description="Disordered" evidence="3">
    <location>
        <begin position="255"/>
        <end position="275"/>
    </location>
</feature>
<dbReference type="InterPro" id="IPR038765">
    <property type="entry name" value="Papain-like_cys_pep_sf"/>
</dbReference>
<evidence type="ECO:0000256" key="2">
    <source>
        <dbReference type="ARBA" id="ARBA00022801"/>
    </source>
</evidence>
<feature type="compositionally biased region" description="Polar residues" evidence="3">
    <location>
        <begin position="255"/>
        <end position="264"/>
    </location>
</feature>
<sequence>MNPQHSLPPLPSKPTTTTQQIVKQPQQQIRPITPVVVIPQYNTSTTPITDYSGSTLHWNGSGDHHAAGNNPMLVMNDNYGNNWQQQPVLIYQQPPSDSIYGGESNNCNTSGYMYNANSIPQQNYVTTNKGPQNAFNKNIYMNSLNNGQQLHVPIDQHTAPKRNSPHPLDSNKTSNPTTSSSPSVLDQYSSATNNNYQQSLTTSHNNSHYSSPMSQSSHDTQPFLQSNITTNNNLPTGLNSTINNNFQTVDLSQGHNNIASQNKPTKLPVPSSKKPVYTDNPINKIANVVEDFIDKIVPGDKGTRVDLTEPKPVKGLSNNIGEYNCFLNVVIQSLWNARPFRDLFLSIDKDSHFHKDPQSCVFCALKTLFTSYETDARSVIEPNDVRTSLSFAHNKDSKFQLRRMDDASEAFQAILEDVNNSLKYDQIPIFDFNVTDFYVCRNCNSYSEPHNYTTNNWCISSSEFVTNKRRDPNMSFEQAIRSSVESFHKTCENCKGTSDSQKHIFQTFPAVCTISFSWEADVISEDSILEFMSYFKIKNINLHDIFRLYCNGNDIEVIGNVSSIICYYGRHYICIVYDKKTNKWFGIDDSRVREIPEVELAHFIISSKFQPCVVLIEVEKSKGNIEIERTVKQKASVAEIELISPLKKKTSVSNLSSIQTNSGEIQPSTSNFIVENHQIGLIIDGYGPVSDFFVWRQTTNNSNIYTRTATISKDHMNSVSGSNQLNICLFLDQIELEEKEAVTVKICFAPTGGTRTFKWLDIGKLDKNKRSLFSSIPVGFIMTDGGLSKSYDLYFTLKKEKTH</sequence>
<dbReference type="Pfam" id="PF00443">
    <property type="entry name" value="UCH"/>
    <property type="match status" value="1"/>
</dbReference>
<dbReference type="CDD" id="cd02257">
    <property type="entry name" value="Peptidase_C19"/>
    <property type="match status" value="1"/>
</dbReference>
<dbReference type="GO" id="GO:0016579">
    <property type="term" value="P:protein deubiquitination"/>
    <property type="evidence" value="ECO:0007669"/>
    <property type="project" value="InterPro"/>
</dbReference>
<dbReference type="AlphaFoldDB" id="A0AA88GIU5"/>
<dbReference type="PROSITE" id="PS50235">
    <property type="entry name" value="USP_3"/>
    <property type="match status" value="1"/>
</dbReference>
<keyword evidence="1" id="KW-0833">Ubl conjugation pathway</keyword>
<dbReference type="Gene3D" id="3.90.70.10">
    <property type="entry name" value="Cysteine proteinases"/>
    <property type="match status" value="1"/>
</dbReference>
<evidence type="ECO:0000313" key="5">
    <source>
        <dbReference type="EMBL" id="KAG2377880.1"/>
    </source>
</evidence>
<feature type="compositionally biased region" description="Polar residues" evidence="3">
    <location>
        <begin position="184"/>
        <end position="206"/>
    </location>
</feature>
<reference evidence="5 6" key="1">
    <citation type="journal article" date="2018" name="BMC Genomics">
        <title>The genome of Naegleria lovaniensis, the basis for a comparative approach to unravel pathogenicity factors of the human pathogenic amoeba N. fowleri.</title>
        <authorList>
            <person name="Liechti N."/>
            <person name="Schurch N."/>
            <person name="Bruggmann R."/>
            <person name="Wittwer M."/>
        </authorList>
    </citation>
    <scope>NUCLEOTIDE SEQUENCE [LARGE SCALE GENOMIC DNA]</scope>
    <source>
        <strain evidence="5 6">ATCC 30569</strain>
    </source>
</reference>
<dbReference type="PANTHER" id="PTHR22975:SF9">
    <property type="entry name" value="ECHINUS SPLICE FORM 3"/>
    <property type="match status" value="1"/>
</dbReference>
<dbReference type="InterPro" id="IPR028889">
    <property type="entry name" value="USP"/>
</dbReference>
<gene>
    <name evidence="5" type="ORF">C9374_008965</name>
</gene>
<proteinExistence type="predicted"/>
<feature type="compositionally biased region" description="Low complexity" evidence="3">
    <location>
        <begin position="207"/>
        <end position="217"/>
    </location>
</feature>
<keyword evidence="2" id="KW-0378">Hydrolase</keyword>
<evidence type="ECO:0000256" key="1">
    <source>
        <dbReference type="ARBA" id="ARBA00022786"/>
    </source>
</evidence>
<feature type="compositionally biased region" description="Polar residues" evidence="3">
    <location>
        <begin position="218"/>
        <end position="236"/>
    </location>
</feature>
<keyword evidence="6" id="KW-1185">Reference proteome</keyword>
<dbReference type="Proteomes" id="UP000816034">
    <property type="component" value="Unassembled WGS sequence"/>
</dbReference>
<dbReference type="InterPro" id="IPR052398">
    <property type="entry name" value="Ubiquitin_hydrolase_53/54"/>
</dbReference>
<dbReference type="PANTHER" id="PTHR22975">
    <property type="entry name" value="UBIQUITIN SPECIFIC PROTEINASE"/>
    <property type="match status" value="1"/>
</dbReference>
<organism evidence="5 6">
    <name type="scientific">Naegleria lovaniensis</name>
    <name type="common">Amoeba</name>
    <dbReference type="NCBI Taxonomy" id="51637"/>
    <lineage>
        <taxon>Eukaryota</taxon>
        <taxon>Discoba</taxon>
        <taxon>Heterolobosea</taxon>
        <taxon>Tetramitia</taxon>
        <taxon>Eutetramitia</taxon>
        <taxon>Vahlkampfiidae</taxon>
        <taxon>Naegleria</taxon>
    </lineage>
</organism>
<feature type="compositionally biased region" description="Low complexity" evidence="3">
    <location>
        <begin position="170"/>
        <end position="183"/>
    </location>
</feature>
<accession>A0AA88GIU5</accession>
<dbReference type="RefSeq" id="XP_044545142.1">
    <property type="nucleotide sequence ID" value="XM_044699099.1"/>
</dbReference>
<dbReference type="GeneID" id="68101419"/>
<evidence type="ECO:0000256" key="3">
    <source>
        <dbReference type="SAM" id="MobiDB-lite"/>
    </source>
</evidence>
<evidence type="ECO:0000313" key="6">
    <source>
        <dbReference type="Proteomes" id="UP000816034"/>
    </source>
</evidence>
<comment type="caution">
    <text evidence="5">The sequence shown here is derived from an EMBL/GenBank/DDBJ whole genome shotgun (WGS) entry which is preliminary data.</text>
</comment>
<protein>
    <recommendedName>
        <fullName evidence="4">USP domain-containing protein</fullName>
    </recommendedName>
</protein>
<dbReference type="SUPFAM" id="SSF54001">
    <property type="entry name" value="Cysteine proteinases"/>
    <property type="match status" value="1"/>
</dbReference>
<dbReference type="InterPro" id="IPR001394">
    <property type="entry name" value="Peptidase_C19_UCH"/>
</dbReference>
<name>A0AA88GIU5_NAELO</name>